<dbReference type="InterPro" id="IPR024978">
    <property type="entry name" value="Homeodomain_phBC6A51-type"/>
</dbReference>
<accession>A0ABZ2N8X6</accession>
<evidence type="ECO:0000313" key="3">
    <source>
        <dbReference type="Proteomes" id="UP001387364"/>
    </source>
</evidence>
<protein>
    <submittedName>
        <fullName evidence="2">PhBC6A51 family helix-turn-helix protein</fullName>
    </submittedName>
</protein>
<dbReference type="EMBL" id="CP147404">
    <property type="protein sequence ID" value="WXB93884.1"/>
    <property type="molecule type" value="Genomic_DNA"/>
</dbReference>
<dbReference type="SUPFAM" id="SSF46689">
    <property type="entry name" value="Homeodomain-like"/>
    <property type="match status" value="1"/>
</dbReference>
<reference evidence="2 3" key="1">
    <citation type="submission" date="2024-02" db="EMBL/GenBank/DDBJ databases">
        <title>Seven novel Bacillus-like species.</title>
        <authorList>
            <person name="Liu G."/>
        </authorList>
    </citation>
    <scope>NUCLEOTIDE SEQUENCE [LARGE SCALE GENOMIC DNA]</scope>
    <source>
        <strain evidence="2 3">FJAT-52991</strain>
    </source>
</reference>
<feature type="domain" description="Homeodomain phBC6A51-type" evidence="1">
    <location>
        <begin position="5"/>
        <end position="109"/>
    </location>
</feature>
<name>A0ABZ2N8X6_9BACI</name>
<dbReference type="Proteomes" id="UP001387364">
    <property type="component" value="Chromosome"/>
</dbReference>
<keyword evidence="3" id="KW-1185">Reference proteome</keyword>
<dbReference type="InterPro" id="IPR009057">
    <property type="entry name" value="Homeodomain-like_sf"/>
</dbReference>
<organism evidence="2 3">
    <name type="scientific">Bacillus kandeliae</name>
    <dbReference type="NCBI Taxonomy" id="3129297"/>
    <lineage>
        <taxon>Bacteria</taxon>
        <taxon>Bacillati</taxon>
        <taxon>Bacillota</taxon>
        <taxon>Bacilli</taxon>
        <taxon>Bacillales</taxon>
        <taxon>Bacillaceae</taxon>
        <taxon>Bacillus</taxon>
    </lineage>
</organism>
<proteinExistence type="predicted"/>
<evidence type="ECO:0000259" key="1">
    <source>
        <dbReference type="Pfam" id="PF13022"/>
    </source>
</evidence>
<sequence length="129" mass="14537">MKLSKRRLNEKQIAAITILAQPKRAGMTYDDVAKEVGVARSTVFEWKKQDLFCEELKKEIVRNTIDRLPEVMEAVPDIIIRDGNAAMLRTLLQAHGLLTDKVAVEQKSEAGSVDLDAMRADIKRMRSGK</sequence>
<dbReference type="Pfam" id="PF13022">
    <property type="entry name" value="HTH_Tnp_1_2"/>
    <property type="match status" value="1"/>
</dbReference>
<gene>
    <name evidence="2" type="ORF">WDJ61_04430</name>
</gene>
<evidence type="ECO:0000313" key="2">
    <source>
        <dbReference type="EMBL" id="WXB93884.1"/>
    </source>
</evidence>
<dbReference type="Gene3D" id="1.10.10.60">
    <property type="entry name" value="Homeodomain-like"/>
    <property type="match status" value="1"/>
</dbReference>
<dbReference type="RefSeq" id="WP_338753421.1">
    <property type="nucleotide sequence ID" value="NZ_CP147404.1"/>
</dbReference>